<dbReference type="RefSeq" id="WP_157985770.1">
    <property type="nucleotide sequence ID" value="NZ_JALBUU010000004.1"/>
</dbReference>
<comment type="caution">
    <text evidence="1">The sequence shown here is derived from an EMBL/GenBank/DDBJ whole genome shotgun (WGS) entry which is preliminary data.</text>
</comment>
<dbReference type="Gene3D" id="1.20.910.10">
    <property type="entry name" value="Heme oxygenase-like"/>
    <property type="match status" value="1"/>
</dbReference>
<dbReference type="Proteomes" id="UP001201985">
    <property type="component" value="Unassembled WGS sequence"/>
</dbReference>
<dbReference type="SUPFAM" id="SSF48613">
    <property type="entry name" value="Heme oxygenase-like"/>
    <property type="match status" value="1"/>
</dbReference>
<gene>
    <name evidence="1" type="ORF">MON41_09160</name>
</gene>
<dbReference type="InterPro" id="IPR016084">
    <property type="entry name" value="Haem_Oase-like_multi-hlx"/>
</dbReference>
<organism evidence="1 2">
    <name type="scientific">Teichococcus vastitatis</name>
    <dbReference type="NCBI Taxonomy" id="2307076"/>
    <lineage>
        <taxon>Bacteria</taxon>
        <taxon>Pseudomonadati</taxon>
        <taxon>Pseudomonadota</taxon>
        <taxon>Alphaproteobacteria</taxon>
        <taxon>Acetobacterales</taxon>
        <taxon>Roseomonadaceae</taxon>
        <taxon>Roseomonas</taxon>
    </lineage>
</organism>
<keyword evidence="2" id="KW-1185">Reference proteome</keyword>
<dbReference type="InterPro" id="IPR016053">
    <property type="entry name" value="Haem_Oase-like"/>
</dbReference>
<dbReference type="EMBL" id="JALBUU010000004">
    <property type="protein sequence ID" value="MCI0753925.1"/>
    <property type="molecule type" value="Genomic_DNA"/>
</dbReference>
<evidence type="ECO:0000313" key="2">
    <source>
        <dbReference type="Proteomes" id="UP001201985"/>
    </source>
</evidence>
<proteinExistence type="predicted"/>
<sequence length="207" mass="21538">MSDTVSRERRSGVRWHLRQATEALHAEADRLGSSHCLSSRAGYAGFLRVHARAVPALEAALDAAGLEAMMPDWPRRRRAAALRADLAVLGEAVPAPLAAPEIRTGAAAMGAAYVLEGSRLGNAMLLRAARAAPALANSGAFTYLSHQPGPAGWAGFLARLDQALPDPADWKVATAGALTAFETFLAALRAGAAPAAEPLESSEPTVL</sequence>
<accession>A0ABS9W4R6</accession>
<name>A0ABS9W4R6_9PROT</name>
<protein>
    <submittedName>
        <fullName evidence="1">Biliverdin-producing heme oxygenase</fullName>
    </submittedName>
</protein>
<evidence type="ECO:0000313" key="1">
    <source>
        <dbReference type="EMBL" id="MCI0753925.1"/>
    </source>
</evidence>
<dbReference type="Pfam" id="PF01126">
    <property type="entry name" value="Heme_oxygenase"/>
    <property type="match status" value="1"/>
</dbReference>
<dbReference type="CDD" id="cd19166">
    <property type="entry name" value="HemeO-bac"/>
    <property type="match status" value="1"/>
</dbReference>
<reference evidence="1 2" key="1">
    <citation type="submission" date="2022-03" db="EMBL/GenBank/DDBJ databases">
        <title>Complete genome analysis of Roseomonas KG 17.1 : a prolific producer of plant growth promoters.</title>
        <authorList>
            <person name="Saadouli I."/>
            <person name="Najjari A."/>
            <person name="Mosbah A."/>
            <person name="Ouzari H.I."/>
        </authorList>
    </citation>
    <scope>NUCLEOTIDE SEQUENCE [LARGE SCALE GENOMIC DNA]</scope>
    <source>
        <strain evidence="1 2">KG17-1</strain>
    </source>
</reference>